<organism evidence="2 3">
    <name type="scientific">Thermocoleostomius sinensis A174</name>
    <dbReference type="NCBI Taxonomy" id="2016057"/>
    <lineage>
        <taxon>Bacteria</taxon>
        <taxon>Bacillati</taxon>
        <taxon>Cyanobacteriota</taxon>
        <taxon>Cyanophyceae</taxon>
        <taxon>Oculatellales</taxon>
        <taxon>Oculatellaceae</taxon>
        <taxon>Thermocoleostomius</taxon>
    </lineage>
</organism>
<protein>
    <submittedName>
        <fullName evidence="2">YlxR family protein</fullName>
    </submittedName>
</protein>
<accession>A0A9E8ZF17</accession>
<dbReference type="SUPFAM" id="SSF64376">
    <property type="entry name" value="YlxR-like"/>
    <property type="match status" value="1"/>
</dbReference>
<name>A0A9E8ZF17_9CYAN</name>
<dbReference type="AlphaFoldDB" id="A0A9E8ZF17"/>
<dbReference type="EMBL" id="CP113797">
    <property type="protein sequence ID" value="WAL60015.1"/>
    <property type="molecule type" value="Genomic_DNA"/>
</dbReference>
<dbReference type="Proteomes" id="UP001163152">
    <property type="component" value="Chromosome"/>
</dbReference>
<dbReference type="RefSeq" id="WP_268609846.1">
    <property type="nucleotide sequence ID" value="NZ_CP113797.1"/>
</dbReference>
<dbReference type="InterPro" id="IPR035931">
    <property type="entry name" value="YlxR-like_sf"/>
</dbReference>
<dbReference type="InterPro" id="IPR037465">
    <property type="entry name" value="YlxR"/>
</dbReference>
<proteinExistence type="predicted"/>
<feature type="domain" description="YlxR" evidence="1">
    <location>
        <begin position="6"/>
        <end position="77"/>
    </location>
</feature>
<sequence>MPPHYRRCVSCRRVAPKQSFWRIVRVFSSGTVQLDQGMGRSSYLCPTIECLQTAQKKNRLGRALKTPVPPEIYQTLWHRLSSSTSLEKKELEE</sequence>
<dbReference type="PANTHER" id="PTHR34215:SF1">
    <property type="entry name" value="YLXR DOMAIN-CONTAINING PROTEIN"/>
    <property type="match status" value="1"/>
</dbReference>
<evidence type="ECO:0000259" key="1">
    <source>
        <dbReference type="Pfam" id="PF04296"/>
    </source>
</evidence>
<dbReference type="Gene3D" id="3.30.1230.10">
    <property type="entry name" value="YlxR-like"/>
    <property type="match status" value="1"/>
</dbReference>
<dbReference type="Pfam" id="PF04296">
    <property type="entry name" value="YlxR"/>
    <property type="match status" value="1"/>
</dbReference>
<dbReference type="KEGG" id="tsin:OXH18_23055"/>
<evidence type="ECO:0000313" key="2">
    <source>
        <dbReference type="EMBL" id="WAL60015.1"/>
    </source>
</evidence>
<dbReference type="PANTHER" id="PTHR34215">
    <property type="entry name" value="BLL0784 PROTEIN"/>
    <property type="match status" value="1"/>
</dbReference>
<reference evidence="2" key="1">
    <citation type="submission" date="2022-12" db="EMBL/GenBank/DDBJ databases">
        <title>Polyphasic identification of a Novel Hot-Spring Cyanobacterium Ocullathermofonsia sinensis gen nov. sp. nov. and Genomic Insights on its Adaptations to the Thermal Habitat.</title>
        <authorList>
            <person name="Daroch M."/>
            <person name="Tang J."/>
            <person name="Jiang Y."/>
        </authorList>
    </citation>
    <scope>NUCLEOTIDE SEQUENCE</scope>
    <source>
        <strain evidence="2">PKUAC-SCTA174</strain>
    </source>
</reference>
<keyword evidence="3" id="KW-1185">Reference proteome</keyword>
<evidence type="ECO:0000313" key="3">
    <source>
        <dbReference type="Proteomes" id="UP001163152"/>
    </source>
</evidence>
<gene>
    <name evidence="2" type="ORF">OXH18_23055</name>
</gene>
<dbReference type="InterPro" id="IPR007393">
    <property type="entry name" value="YlxR_dom"/>
</dbReference>